<dbReference type="PANTHER" id="PTHR10920:SF13">
    <property type="entry name" value="PRE-RRNA 2'-O-RIBOSE RNA METHYLTRANSFERASE FTSJ3"/>
    <property type="match status" value="1"/>
</dbReference>
<evidence type="ECO:0000313" key="13">
    <source>
        <dbReference type="EMBL" id="PSR78664.1"/>
    </source>
</evidence>
<dbReference type="InterPro" id="IPR012920">
    <property type="entry name" value="rRNA_MeTfrase_SPB1-like_C"/>
</dbReference>
<feature type="binding site" evidence="8">
    <location>
        <position position="58"/>
    </location>
    <ligand>
        <name>S-adenosyl-L-methionine</name>
        <dbReference type="ChEBI" id="CHEBI:59789"/>
    </ligand>
</feature>
<accession>A0A2T2ZWS8</accession>
<reference evidence="13 14" key="1">
    <citation type="journal article" date="2018" name="Mycol. Prog.">
        <title>Coniella lustricola, a new species from submerged detritus.</title>
        <authorList>
            <person name="Raudabaugh D.B."/>
            <person name="Iturriaga T."/>
            <person name="Carver A."/>
            <person name="Mondo S."/>
            <person name="Pangilinan J."/>
            <person name="Lipzen A."/>
            <person name="He G."/>
            <person name="Amirebrahimi M."/>
            <person name="Grigoriev I.V."/>
            <person name="Miller A.N."/>
        </authorList>
    </citation>
    <scope>NUCLEOTIDE SEQUENCE [LARGE SCALE GENOMIC DNA]</scope>
    <source>
        <strain evidence="13 14">B22-T-1</strain>
    </source>
</reference>
<keyword evidence="5 8" id="KW-0808">Transferase</keyword>
<dbReference type="GO" id="GO:0030687">
    <property type="term" value="C:preribosome, large subunit precursor"/>
    <property type="evidence" value="ECO:0007669"/>
    <property type="project" value="TreeGrafter"/>
</dbReference>
<evidence type="ECO:0000256" key="3">
    <source>
        <dbReference type="ARBA" id="ARBA00022552"/>
    </source>
</evidence>
<dbReference type="FunCoup" id="A0A2T2ZWS8">
    <property type="interactions" value="1066"/>
</dbReference>
<dbReference type="Pfam" id="PF01728">
    <property type="entry name" value="FtsJ"/>
    <property type="match status" value="1"/>
</dbReference>
<dbReference type="GO" id="GO:0016435">
    <property type="term" value="F:rRNA (guanine) methyltransferase activity"/>
    <property type="evidence" value="ECO:0007669"/>
    <property type="project" value="TreeGrafter"/>
</dbReference>
<dbReference type="OrthoDB" id="1287559at2759"/>
<evidence type="ECO:0000256" key="9">
    <source>
        <dbReference type="SAM" id="MobiDB-lite"/>
    </source>
</evidence>
<feature type="compositionally biased region" description="Basic and acidic residues" evidence="9">
    <location>
        <begin position="680"/>
        <end position="693"/>
    </location>
</feature>
<keyword evidence="2 8" id="KW-0690">Ribosome biogenesis</keyword>
<comment type="similarity">
    <text evidence="8">Belongs to the class I-like SAM-binding methyltransferase superfamily. RNA methyltransferase RlmE family. SPB1 subfamily.</text>
</comment>
<feature type="region of interest" description="Disordered" evidence="9">
    <location>
        <begin position="584"/>
        <end position="693"/>
    </location>
</feature>
<evidence type="ECO:0000256" key="2">
    <source>
        <dbReference type="ARBA" id="ARBA00022517"/>
    </source>
</evidence>
<proteinExistence type="inferred from homology"/>
<feature type="compositionally biased region" description="Basic and acidic residues" evidence="9">
    <location>
        <begin position="855"/>
        <end position="867"/>
    </location>
</feature>
<feature type="binding site" evidence="8">
    <location>
        <position position="56"/>
    </location>
    <ligand>
        <name>S-adenosyl-L-methionine</name>
        <dbReference type="ChEBI" id="CHEBI:59789"/>
    </ligand>
</feature>
<keyword evidence="6 8" id="KW-0949">S-adenosyl-L-methionine</keyword>
<dbReference type="InParanoid" id="A0A2T2ZWS8"/>
<feature type="compositionally biased region" description="Low complexity" evidence="9">
    <location>
        <begin position="628"/>
        <end position="637"/>
    </location>
</feature>
<evidence type="ECO:0000259" key="12">
    <source>
        <dbReference type="Pfam" id="PF11861"/>
    </source>
</evidence>
<evidence type="ECO:0000256" key="7">
    <source>
        <dbReference type="ARBA" id="ARBA00023242"/>
    </source>
</evidence>
<evidence type="ECO:0000259" key="11">
    <source>
        <dbReference type="Pfam" id="PF07780"/>
    </source>
</evidence>
<dbReference type="Pfam" id="PF07780">
    <property type="entry name" value="Spb1_C"/>
    <property type="match status" value="1"/>
</dbReference>
<dbReference type="GO" id="GO:0000463">
    <property type="term" value="P:maturation of LSU-rRNA from tricistronic rRNA transcript (SSU-rRNA, 5.8S rRNA, LSU-rRNA)"/>
    <property type="evidence" value="ECO:0007669"/>
    <property type="project" value="TreeGrafter"/>
</dbReference>
<dbReference type="InterPro" id="IPR024576">
    <property type="entry name" value="rRNA_MeTfrase_Spb1_DUF3381"/>
</dbReference>
<dbReference type="FunFam" id="3.40.50.150:FF:000004">
    <property type="entry name" value="AdoMet-dependent rRNA methyltransferase SPB1"/>
    <property type="match status" value="1"/>
</dbReference>
<evidence type="ECO:0000256" key="6">
    <source>
        <dbReference type="ARBA" id="ARBA00022691"/>
    </source>
</evidence>
<dbReference type="Proteomes" id="UP000241462">
    <property type="component" value="Unassembled WGS sequence"/>
</dbReference>
<keyword evidence="4 8" id="KW-0489">Methyltransferase</keyword>
<feature type="region of interest" description="Disordered" evidence="9">
    <location>
        <begin position="455"/>
        <end position="560"/>
    </location>
</feature>
<dbReference type="EMBL" id="KZ678598">
    <property type="protein sequence ID" value="PSR78664.1"/>
    <property type="molecule type" value="Genomic_DNA"/>
</dbReference>
<dbReference type="InterPro" id="IPR050082">
    <property type="entry name" value="RNA_methyltr_RlmE"/>
</dbReference>
<name>A0A2T2ZWS8_9PEZI</name>
<feature type="compositionally biased region" description="Acidic residues" evidence="9">
    <location>
        <begin position="528"/>
        <end position="548"/>
    </location>
</feature>
<feature type="compositionally biased region" description="Acidic residues" evidence="9">
    <location>
        <begin position="668"/>
        <end position="679"/>
    </location>
</feature>
<feature type="binding site" evidence="8">
    <location>
        <position position="117"/>
    </location>
    <ligand>
        <name>S-adenosyl-L-methionine</name>
        <dbReference type="ChEBI" id="CHEBI:59789"/>
    </ligand>
</feature>
<evidence type="ECO:0000259" key="10">
    <source>
        <dbReference type="Pfam" id="PF01728"/>
    </source>
</evidence>
<organism evidence="13 14">
    <name type="scientific">Coniella lustricola</name>
    <dbReference type="NCBI Taxonomy" id="2025994"/>
    <lineage>
        <taxon>Eukaryota</taxon>
        <taxon>Fungi</taxon>
        <taxon>Dikarya</taxon>
        <taxon>Ascomycota</taxon>
        <taxon>Pezizomycotina</taxon>
        <taxon>Sordariomycetes</taxon>
        <taxon>Sordariomycetidae</taxon>
        <taxon>Diaporthales</taxon>
        <taxon>Schizoparmaceae</taxon>
        <taxon>Coniella</taxon>
    </lineage>
</organism>
<evidence type="ECO:0000256" key="4">
    <source>
        <dbReference type="ARBA" id="ARBA00022603"/>
    </source>
</evidence>
<dbReference type="InterPro" id="IPR029063">
    <property type="entry name" value="SAM-dependent_MTases_sf"/>
</dbReference>
<feature type="active site" description="Proton acceptor" evidence="8">
    <location>
        <position position="157"/>
    </location>
</feature>
<dbReference type="GO" id="GO:0008650">
    <property type="term" value="F:rRNA (uridine-2'-O-)-methyltransferase activity"/>
    <property type="evidence" value="ECO:0007669"/>
    <property type="project" value="TreeGrafter"/>
</dbReference>
<dbReference type="Pfam" id="PF11861">
    <property type="entry name" value="DUF3381"/>
    <property type="match status" value="1"/>
</dbReference>
<feature type="compositionally biased region" description="Acidic residues" evidence="9">
    <location>
        <begin position="588"/>
        <end position="622"/>
    </location>
</feature>
<protein>
    <submittedName>
        <fullName evidence="13">Spb1 C-terminal domain-domain-containing protein</fullName>
    </submittedName>
</protein>
<dbReference type="InterPro" id="IPR028589">
    <property type="entry name" value="SPB1-like"/>
</dbReference>
<dbReference type="AlphaFoldDB" id="A0A2T2ZWS8"/>
<dbReference type="SUPFAM" id="SSF53335">
    <property type="entry name" value="S-adenosyl-L-methionine-dependent methyltransferases"/>
    <property type="match status" value="1"/>
</dbReference>
<dbReference type="STRING" id="2025994.A0A2T2ZWS8"/>
<gene>
    <name evidence="13" type="ORF">BD289DRAFT_416454</name>
</gene>
<keyword evidence="3 8" id="KW-0698">rRNA processing</keyword>
<feature type="binding site" evidence="8">
    <location>
        <position position="76"/>
    </location>
    <ligand>
        <name>S-adenosyl-L-methionine</name>
        <dbReference type="ChEBI" id="CHEBI:59789"/>
    </ligand>
</feature>
<feature type="compositionally biased region" description="Acidic residues" evidence="9">
    <location>
        <begin position="646"/>
        <end position="656"/>
    </location>
</feature>
<feature type="binding site" evidence="8">
    <location>
        <position position="92"/>
    </location>
    <ligand>
        <name>S-adenosyl-L-methionine</name>
        <dbReference type="ChEBI" id="CHEBI:59789"/>
    </ligand>
</feature>
<dbReference type="InterPro" id="IPR015507">
    <property type="entry name" value="rRNA-MeTfrase_E"/>
</dbReference>
<dbReference type="InterPro" id="IPR002877">
    <property type="entry name" value="RNA_MeTrfase_FtsJ_dom"/>
</dbReference>
<dbReference type="HAMAP" id="MF_03163">
    <property type="entry name" value="RNA_methyltr_E_SPB1"/>
    <property type="match status" value="1"/>
</dbReference>
<dbReference type="GO" id="GO:0000466">
    <property type="term" value="P:maturation of 5.8S rRNA from tricistronic rRNA transcript (SSU-rRNA, 5.8S rRNA, LSU-rRNA)"/>
    <property type="evidence" value="ECO:0007669"/>
    <property type="project" value="TreeGrafter"/>
</dbReference>
<feature type="domain" description="Ribosomal RNA methyltransferase SPB1-like C-terminal" evidence="11">
    <location>
        <begin position="650"/>
        <end position="873"/>
    </location>
</feature>
<evidence type="ECO:0000256" key="1">
    <source>
        <dbReference type="ARBA" id="ARBA00004604"/>
    </source>
</evidence>
<feature type="compositionally biased region" description="Basic and acidic residues" evidence="9">
    <location>
        <begin position="477"/>
        <end position="500"/>
    </location>
</feature>
<keyword evidence="14" id="KW-1185">Reference proteome</keyword>
<feature type="compositionally biased region" description="Basic and acidic residues" evidence="9">
    <location>
        <begin position="657"/>
        <end position="667"/>
    </location>
</feature>
<dbReference type="Gene3D" id="3.40.50.150">
    <property type="entry name" value="Vaccinia Virus protein VP39"/>
    <property type="match status" value="1"/>
</dbReference>
<dbReference type="GO" id="GO:0005730">
    <property type="term" value="C:nucleolus"/>
    <property type="evidence" value="ECO:0007669"/>
    <property type="project" value="UniProtKB-SubCell"/>
</dbReference>
<evidence type="ECO:0000256" key="8">
    <source>
        <dbReference type="HAMAP-Rule" id="MF_03163"/>
    </source>
</evidence>
<feature type="compositionally biased region" description="Acidic residues" evidence="9">
    <location>
        <begin position="465"/>
        <end position="476"/>
    </location>
</feature>
<dbReference type="HAMAP" id="MF_01547">
    <property type="entry name" value="RNA_methyltr_E"/>
    <property type="match status" value="1"/>
</dbReference>
<dbReference type="PANTHER" id="PTHR10920">
    <property type="entry name" value="RIBOSOMAL RNA METHYLTRANSFERASE"/>
    <property type="match status" value="1"/>
</dbReference>
<evidence type="ECO:0000256" key="5">
    <source>
        <dbReference type="ARBA" id="ARBA00022679"/>
    </source>
</evidence>
<comment type="subcellular location">
    <subcellularLocation>
        <location evidence="1 8">Nucleus</location>
        <location evidence="1 8">Nucleolus</location>
    </subcellularLocation>
</comment>
<keyword evidence="7 8" id="KW-0539">Nucleus</keyword>
<feature type="domain" description="Ribosomal RNA methyltransferase FtsJ" evidence="10">
    <location>
        <begin position="24"/>
        <end position="200"/>
    </location>
</feature>
<feature type="region of interest" description="Disordered" evidence="9">
    <location>
        <begin position="837"/>
        <end position="876"/>
    </location>
</feature>
<sequence length="876" mass="98342">MAIQKKHGKGRLDKWYKLAKEKGYRARAAFKLIQLNKKYGFLEKSKVLLDLCAAPGSWCQVAAEVMPLNSLIVGVDLAPIKPIPKVITFQSDITTEQCRATIRKHLKTWKADTVLHDGAPNVGTAWVQDSFNQAELALQSMKLATEFLVEGGTFVTKVFRSKDYNSLLWVFNQLFTKVEATKPPSSRNVSAEIFVVCRGFKAPKRIDPKFLDPRAVFEELAAPTPNNEAKVYNPEIKKRKRDGYEEGDWTQFKEIPASDFIQTSDPIAILGSVNKLHFDQPKNGDVALAALDKLPDTTDEIRRCCQDLKVLGRKEFKILLKWRLRVRDLFGFPSKKAAAEAAKAQAEADALEETAAVENMDDEMRIQAELQALKDKEDSRKKKDRRKENEARQRDIIRMQLNMTAPMDIGMEQQGPMGDDAMFQLKAIDKAGGTLNRIAKGKMVKVSDASDARKQQMAAAAAEAAEADDDSDDEEDRLERELDNMYDAYRDRKAATDAKYRAKRARKEHDDDEWEGVSGDEQAAAASDDNESELDEEDSDDDDDDNDDAGIARQSLLTDLDNEAADASGLSKRARAFFNQDLFQDMDGLLDEPQEEEEKEDDDEEDGIEVVDAMEIDEVSSDEEAKTPNKTKAAKPNGHAATDAPVSDEQDEDGDIEIVKAPKKAADNDDDDDESDWEEDEKRQKQLDNRPDIDIITAEAMTLAHDLATGKKSTHDLIDDGFNRHAFRSLDRTALPDWFVEDETRHDKQQKPITKAAAQAIKDKLRAYNARPIKKVREAKARKKQRAADRLEKLKKKSDVLAASEGMTEREKADSISKLLAKASKKAKRPPIKVVVARGANKGKGRPAGVKGRYKMVDSRMKKEVRALRRKAKSKK</sequence>
<feature type="domain" description="DUF3381" evidence="12">
    <location>
        <begin position="234"/>
        <end position="398"/>
    </location>
</feature>
<evidence type="ECO:0000313" key="14">
    <source>
        <dbReference type="Proteomes" id="UP000241462"/>
    </source>
</evidence>
<feature type="region of interest" description="Disordered" evidence="9">
    <location>
        <begin position="371"/>
        <end position="395"/>
    </location>
</feature>